<dbReference type="OrthoDB" id="1750150at2759"/>
<dbReference type="AlphaFoldDB" id="A0A5C7I6M5"/>
<reference evidence="4" key="1">
    <citation type="journal article" date="2019" name="Gigascience">
        <title>De novo genome assembly of the endangered Acer yangbiense, a plant species with extremely small populations endemic to Yunnan Province, China.</title>
        <authorList>
            <person name="Yang J."/>
            <person name="Wariss H.M."/>
            <person name="Tao L."/>
            <person name="Zhang R."/>
            <person name="Yun Q."/>
            <person name="Hollingsworth P."/>
            <person name="Dao Z."/>
            <person name="Luo G."/>
            <person name="Guo H."/>
            <person name="Ma Y."/>
            <person name="Sun W."/>
        </authorList>
    </citation>
    <scope>NUCLEOTIDE SEQUENCE [LARGE SCALE GENOMIC DNA]</scope>
    <source>
        <strain evidence="4">cv. Malutang</strain>
    </source>
</reference>
<proteinExistence type="inferred from homology"/>
<sequence length="97" mass="10816">MVSSDQSSSASCHCLFYNSLRVEFYARDDLYKLGTNEDGVVNSKEVEKCIEEIIIGAKSEEYKKNAMELKMIAREAVTGGGLSDRNIQLFVDEIIGN</sequence>
<accession>A0A5C7I6M5</accession>
<dbReference type="Proteomes" id="UP000323000">
    <property type="component" value="Chromosome 4"/>
</dbReference>
<dbReference type="SUPFAM" id="SSF53756">
    <property type="entry name" value="UDP-Glycosyltransferase/glycogen phosphorylase"/>
    <property type="match status" value="1"/>
</dbReference>
<protein>
    <submittedName>
        <fullName evidence="3">Uncharacterized protein</fullName>
    </submittedName>
</protein>
<comment type="caution">
    <text evidence="3">The sequence shown here is derived from an EMBL/GenBank/DDBJ whole genome shotgun (WGS) entry which is preliminary data.</text>
</comment>
<dbReference type="GO" id="GO:0080044">
    <property type="term" value="F:quercetin 7-O-glucosyltransferase activity"/>
    <property type="evidence" value="ECO:0007669"/>
    <property type="project" value="TreeGrafter"/>
</dbReference>
<dbReference type="EMBL" id="VAHF01000004">
    <property type="protein sequence ID" value="TXG64212.1"/>
    <property type="molecule type" value="Genomic_DNA"/>
</dbReference>
<keyword evidence="4" id="KW-1185">Reference proteome</keyword>
<evidence type="ECO:0000256" key="1">
    <source>
        <dbReference type="ARBA" id="ARBA00009995"/>
    </source>
</evidence>
<organism evidence="3 4">
    <name type="scientific">Acer yangbiense</name>
    <dbReference type="NCBI Taxonomy" id="1000413"/>
    <lineage>
        <taxon>Eukaryota</taxon>
        <taxon>Viridiplantae</taxon>
        <taxon>Streptophyta</taxon>
        <taxon>Embryophyta</taxon>
        <taxon>Tracheophyta</taxon>
        <taxon>Spermatophyta</taxon>
        <taxon>Magnoliopsida</taxon>
        <taxon>eudicotyledons</taxon>
        <taxon>Gunneridae</taxon>
        <taxon>Pentapetalae</taxon>
        <taxon>rosids</taxon>
        <taxon>malvids</taxon>
        <taxon>Sapindales</taxon>
        <taxon>Sapindaceae</taxon>
        <taxon>Hippocastanoideae</taxon>
        <taxon>Acereae</taxon>
        <taxon>Acer</taxon>
    </lineage>
</organism>
<keyword evidence="2" id="KW-0808">Transferase</keyword>
<dbReference type="GO" id="GO:0080043">
    <property type="term" value="F:quercetin 3-O-glucosyltransferase activity"/>
    <property type="evidence" value="ECO:0007669"/>
    <property type="project" value="TreeGrafter"/>
</dbReference>
<evidence type="ECO:0000256" key="2">
    <source>
        <dbReference type="ARBA" id="ARBA00022676"/>
    </source>
</evidence>
<keyword evidence="2" id="KW-0328">Glycosyltransferase</keyword>
<evidence type="ECO:0000313" key="4">
    <source>
        <dbReference type="Proteomes" id="UP000323000"/>
    </source>
</evidence>
<gene>
    <name evidence="3" type="ORF">EZV62_011206</name>
</gene>
<comment type="similarity">
    <text evidence="1">Belongs to the UDP-glycosyltransferase family.</text>
</comment>
<evidence type="ECO:0000313" key="3">
    <source>
        <dbReference type="EMBL" id="TXG64212.1"/>
    </source>
</evidence>
<dbReference type="Gene3D" id="3.40.50.2000">
    <property type="entry name" value="Glycogen Phosphorylase B"/>
    <property type="match status" value="2"/>
</dbReference>
<dbReference type="PANTHER" id="PTHR11926:SF1441">
    <property type="entry name" value="GLYCOSYLTRANSFERASE"/>
    <property type="match status" value="1"/>
</dbReference>
<name>A0A5C7I6M5_9ROSI</name>
<dbReference type="PANTHER" id="PTHR11926">
    <property type="entry name" value="GLUCOSYL/GLUCURONOSYL TRANSFERASES"/>
    <property type="match status" value="1"/>
</dbReference>